<evidence type="ECO:0000256" key="2">
    <source>
        <dbReference type="ARBA" id="ARBA00022603"/>
    </source>
</evidence>
<evidence type="ECO:0000256" key="4">
    <source>
        <dbReference type="ARBA" id="ARBA00047942"/>
    </source>
</evidence>
<protein>
    <recommendedName>
        <fullName evidence="1">site-specific DNA-methyltransferase (adenine-specific)</fullName>
        <ecNumber evidence="1">2.1.1.72</ecNumber>
    </recommendedName>
</protein>
<dbReference type="KEGG" id="ppan:ESD82_01105"/>
<dbReference type="GeneID" id="51369136"/>
<dbReference type="GO" id="GO:0008170">
    <property type="term" value="F:N-methyltransferase activity"/>
    <property type="evidence" value="ECO:0007669"/>
    <property type="project" value="InterPro"/>
</dbReference>
<sequence length="74" mass="7808">MKGEGEVTPQSDFLKIMPMHGKTTGVVLDPFAGSGTMLVAAQRLGWDGIGIEIDEVHAETARMRIAKAQGAGEP</sequence>
<organism evidence="6 7">
    <name type="scientific">Paracoccus pantotrophus</name>
    <name type="common">Thiosphaera pantotropha</name>
    <dbReference type="NCBI Taxonomy" id="82367"/>
    <lineage>
        <taxon>Bacteria</taxon>
        <taxon>Pseudomonadati</taxon>
        <taxon>Pseudomonadota</taxon>
        <taxon>Alphaproteobacteria</taxon>
        <taxon>Rhodobacterales</taxon>
        <taxon>Paracoccaceae</taxon>
        <taxon>Paracoccus</taxon>
    </lineage>
</organism>
<dbReference type="Pfam" id="PF01555">
    <property type="entry name" value="N6_N4_Mtase"/>
    <property type="match status" value="1"/>
</dbReference>
<dbReference type="Proteomes" id="UP000326453">
    <property type="component" value="Chromosome 2"/>
</dbReference>
<dbReference type="GO" id="GO:0009007">
    <property type="term" value="F:site-specific DNA-methyltransferase (adenine-specific) activity"/>
    <property type="evidence" value="ECO:0007669"/>
    <property type="project" value="UniProtKB-EC"/>
</dbReference>
<comment type="catalytic activity">
    <reaction evidence="4">
        <text>a 2'-deoxyadenosine in DNA + S-adenosyl-L-methionine = an N(6)-methyl-2'-deoxyadenosine in DNA + S-adenosyl-L-homocysteine + H(+)</text>
        <dbReference type="Rhea" id="RHEA:15197"/>
        <dbReference type="Rhea" id="RHEA-COMP:12418"/>
        <dbReference type="Rhea" id="RHEA-COMP:12419"/>
        <dbReference type="ChEBI" id="CHEBI:15378"/>
        <dbReference type="ChEBI" id="CHEBI:57856"/>
        <dbReference type="ChEBI" id="CHEBI:59789"/>
        <dbReference type="ChEBI" id="CHEBI:90615"/>
        <dbReference type="ChEBI" id="CHEBI:90616"/>
        <dbReference type="EC" id="2.1.1.72"/>
    </reaction>
</comment>
<evidence type="ECO:0000256" key="3">
    <source>
        <dbReference type="ARBA" id="ARBA00022679"/>
    </source>
</evidence>
<dbReference type="InterPro" id="IPR002941">
    <property type="entry name" value="DNA_methylase_N4/N6"/>
</dbReference>
<evidence type="ECO:0000259" key="5">
    <source>
        <dbReference type="Pfam" id="PF01555"/>
    </source>
</evidence>
<evidence type="ECO:0000313" key="7">
    <source>
        <dbReference type="Proteomes" id="UP000326453"/>
    </source>
</evidence>
<dbReference type="CDD" id="cd02440">
    <property type="entry name" value="AdoMet_MTases"/>
    <property type="match status" value="1"/>
</dbReference>
<dbReference type="Gene3D" id="3.40.50.150">
    <property type="entry name" value="Vaccinia Virus protein VP39"/>
    <property type="match status" value="1"/>
</dbReference>
<dbReference type="GO" id="GO:0005737">
    <property type="term" value="C:cytoplasm"/>
    <property type="evidence" value="ECO:0007669"/>
    <property type="project" value="TreeGrafter"/>
</dbReference>
<keyword evidence="2" id="KW-0489">Methyltransferase</keyword>
<accession>A0AAE6NU26</accession>
<evidence type="ECO:0000256" key="1">
    <source>
        <dbReference type="ARBA" id="ARBA00011900"/>
    </source>
</evidence>
<dbReference type="EMBL" id="CP044423">
    <property type="protein sequence ID" value="QFG34848.1"/>
    <property type="molecule type" value="Genomic_DNA"/>
</dbReference>
<gene>
    <name evidence="6" type="ORF">ESD82_01105</name>
</gene>
<dbReference type="InterPro" id="IPR001091">
    <property type="entry name" value="RM_Methyltransferase"/>
</dbReference>
<dbReference type="EC" id="2.1.1.72" evidence="1"/>
<keyword evidence="3" id="KW-0808">Transferase</keyword>
<dbReference type="GO" id="GO:0032259">
    <property type="term" value="P:methylation"/>
    <property type="evidence" value="ECO:0007669"/>
    <property type="project" value="UniProtKB-KW"/>
</dbReference>
<dbReference type="SUPFAM" id="SSF53335">
    <property type="entry name" value="S-adenosyl-L-methionine-dependent methyltransferases"/>
    <property type="match status" value="1"/>
</dbReference>
<dbReference type="PRINTS" id="PR00508">
    <property type="entry name" value="S21N4MTFRASE"/>
</dbReference>
<dbReference type="AlphaFoldDB" id="A0AAE6NU26"/>
<dbReference type="PANTHER" id="PTHR13370">
    <property type="entry name" value="RNA METHYLASE-RELATED"/>
    <property type="match status" value="1"/>
</dbReference>
<feature type="domain" description="DNA methylase N-4/N-6" evidence="5">
    <location>
        <begin position="21"/>
        <end position="61"/>
    </location>
</feature>
<dbReference type="RefSeq" id="WP_028710700.1">
    <property type="nucleotide sequence ID" value="NZ_CP044423.1"/>
</dbReference>
<dbReference type="InterPro" id="IPR029063">
    <property type="entry name" value="SAM-dependent_MTases_sf"/>
</dbReference>
<proteinExistence type="predicted"/>
<dbReference type="PANTHER" id="PTHR13370:SF3">
    <property type="entry name" value="TRNA (GUANINE(10)-N2)-METHYLTRANSFERASE HOMOLOG"/>
    <property type="match status" value="1"/>
</dbReference>
<dbReference type="GO" id="GO:0003677">
    <property type="term" value="F:DNA binding"/>
    <property type="evidence" value="ECO:0007669"/>
    <property type="project" value="InterPro"/>
</dbReference>
<reference evidence="6 7" key="1">
    <citation type="submission" date="2019-01" db="EMBL/GenBank/DDBJ databases">
        <title>Complete Genome Sequence and Annotation of the Paracoccus pantotrophus type strain DSM 2944.</title>
        <authorList>
            <person name="Bockwoldt J.A."/>
            <person name="Zimmermann M."/>
            <person name="Tiso T."/>
            <person name="Blank L.M."/>
        </authorList>
    </citation>
    <scope>NUCLEOTIDE SEQUENCE [LARGE SCALE GENOMIC DNA]</scope>
    <source>
        <strain evidence="6 7">DSM 2944</strain>
    </source>
</reference>
<evidence type="ECO:0000313" key="6">
    <source>
        <dbReference type="EMBL" id="QFG34848.1"/>
    </source>
</evidence>
<name>A0AAE6NU26_PARPN</name>